<dbReference type="AlphaFoldDB" id="D4BEL1"/>
<name>D4BEL1_9ENTR</name>
<dbReference type="HOGENOM" id="CLU_2988358_0_0_6"/>
<comment type="caution">
    <text evidence="1">The sequence shown here is derived from an EMBL/GenBank/DDBJ whole genome shotgun (WGS) entry which is preliminary data.</text>
</comment>
<reference evidence="1 2" key="1">
    <citation type="submission" date="2010-02" db="EMBL/GenBank/DDBJ databases">
        <authorList>
            <person name="Weinstock G."/>
            <person name="Sodergren E."/>
            <person name="Clifton S."/>
            <person name="Fulton L."/>
            <person name="Fulton B."/>
            <person name="Courtney L."/>
            <person name="Fronick C."/>
            <person name="Harrison M."/>
            <person name="Strong C."/>
            <person name="Farmer C."/>
            <person name="Delahaunty K."/>
            <person name="Markovic C."/>
            <person name="Hall O."/>
            <person name="Minx P."/>
            <person name="Tomlinson C."/>
            <person name="Mitreva M."/>
            <person name="Nelson J."/>
            <person name="Hou S."/>
            <person name="Wollam A."/>
            <person name="Pepin K.H."/>
            <person name="Johnson M."/>
            <person name="Bhonagiri V."/>
            <person name="Zhang X."/>
            <person name="Suruliraj S."/>
            <person name="Warren W."/>
            <person name="Chinwalla A."/>
            <person name="Mardis E.R."/>
            <person name="Wilson R.K."/>
        </authorList>
    </citation>
    <scope>NUCLEOTIDE SEQUENCE [LARGE SCALE GENOMIC DNA]</scope>
    <source>
        <strain evidence="1 2">ATCC 29220</strain>
    </source>
</reference>
<proteinExistence type="predicted"/>
<dbReference type="EMBL" id="ABWL02000013">
    <property type="protein sequence ID" value="EFE07761.1"/>
    <property type="molecule type" value="Genomic_DNA"/>
</dbReference>
<accession>D4BEL1</accession>
<dbReference type="Proteomes" id="UP000003880">
    <property type="component" value="Unassembled WGS sequence"/>
</dbReference>
<evidence type="ECO:0000313" key="1">
    <source>
        <dbReference type="EMBL" id="EFE07761.1"/>
    </source>
</evidence>
<gene>
    <name evidence="1" type="ORF">CIT292_08944</name>
</gene>
<evidence type="ECO:0000313" key="2">
    <source>
        <dbReference type="Proteomes" id="UP000003880"/>
    </source>
</evidence>
<organism evidence="1 2">
    <name type="scientific">Citrobacter youngae ATCC 29220</name>
    <dbReference type="NCBI Taxonomy" id="500640"/>
    <lineage>
        <taxon>Bacteria</taxon>
        <taxon>Pseudomonadati</taxon>
        <taxon>Pseudomonadota</taxon>
        <taxon>Gammaproteobacteria</taxon>
        <taxon>Enterobacterales</taxon>
        <taxon>Enterobacteriaceae</taxon>
        <taxon>Citrobacter</taxon>
        <taxon>Citrobacter freundii complex</taxon>
    </lineage>
</organism>
<sequence length="57" mass="7006">MLLCEGDNKNFCYNHFIFNIFSPEYIHQVNITIAKHDPQIVMLQFLLMFSRYSWRYD</sequence>
<protein>
    <submittedName>
        <fullName evidence="1">Uncharacterized protein</fullName>
    </submittedName>
</protein>